<dbReference type="GO" id="GO:0000160">
    <property type="term" value="P:phosphorelay signal transduction system"/>
    <property type="evidence" value="ECO:0007669"/>
    <property type="project" value="InterPro"/>
</dbReference>
<evidence type="ECO:0000313" key="4">
    <source>
        <dbReference type="Proteomes" id="UP000192610"/>
    </source>
</evidence>
<feature type="modified residue" description="4-aspartylphosphate" evidence="1">
    <location>
        <position position="59"/>
    </location>
</feature>
<dbReference type="PANTHER" id="PTHR44520:SF2">
    <property type="entry name" value="RESPONSE REGULATOR RCP1"/>
    <property type="match status" value="1"/>
</dbReference>
<evidence type="ECO:0000259" key="2">
    <source>
        <dbReference type="PROSITE" id="PS50110"/>
    </source>
</evidence>
<sequence length="153" mass="17148">MSEEKIILLIDDDVDDRYLFSRAAKLEKNNIHCVTAESGQDAMGLLNKMPQLPQLIFLDINMPGMNGWEFLAQFKKYEPFKNIPVLIYSTSSHEKDIIAAHTAGAIGYCVKPLEFEGLQAILHFVCNNLGAGLPEAIKHNKTIPYFKPLVAEV</sequence>
<name>A0A1V9E3T9_9BACT</name>
<organism evidence="3 4">
    <name type="scientific">Niastella yeongjuensis</name>
    <dbReference type="NCBI Taxonomy" id="354355"/>
    <lineage>
        <taxon>Bacteria</taxon>
        <taxon>Pseudomonadati</taxon>
        <taxon>Bacteroidota</taxon>
        <taxon>Chitinophagia</taxon>
        <taxon>Chitinophagales</taxon>
        <taxon>Chitinophagaceae</taxon>
        <taxon>Niastella</taxon>
    </lineage>
</organism>
<dbReference type="InterPro" id="IPR011006">
    <property type="entry name" value="CheY-like_superfamily"/>
</dbReference>
<evidence type="ECO:0000256" key="1">
    <source>
        <dbReference type="PROSITE-ProRule" id="PRU00169"/>
    </source>
</evidence>
<gene>
    <name evidence="3" type="ORF">A4H97_14230</name>
</gene>
<comment type="caution">
    <text evidence="3">The sequence shown here is derived from an EMBL/GenBank/DDBJ whole genome shotgun (WGS) entry which is preliminary data.</text>
</comment>
<dbReference type="Proteomes" id="UP000192610">
    <property type="component" value="Unassembled WGS sequence"/>
</dbReference>
<protein>
    <recommendedName>
        <fullName evidence="2">Response regulatory domain-containing protein</fullName>
    </recommendedName>
</protein>
<accession>A0A1V9E3T9</accession>
<dbReference type="STRING" id="354355.SAMN05660816_04209"/>
<dbReference type="Pfam" id="PF00072">
    <property type="entry name" value="Response_reg"/>
    <property type="match status" value="1"/>
</dbReference>
<keyword evidence="1" id="KW-0597">Phosphoprotein</keyword>
<feature type="domain" description="Response regulatory" evidence="2">
    <location>
        <begin position="6"/>
        <end position="126"/>
    </location>
</feature>
<proteinExistence type="predicted"/>
<dbReference type="AlphaFoldDB" id="A0A1V9E3T9"/>
<dbReference type="RefSeq" id="WP_207631715.1">
    <property type="nucleotide sequence ID" value="NZ_FOCZ01000007.1"/>
</dbReference>
<dbReference type="EMBL" id="LVXG01000067">
    <property type="protein sequence ID" value="OQP40772.1"/>
    <property type="molecule type" value="Genomic_DNA"/>
</dbReference>
<dbReference type="SMART" id="SM00448">
    <property type="entry name" value="REC"/>
    <property type="match status" value="1"/>
</dbReference>
<dbReference type="InterPro" id="IPR001789">
    <property type="entry name" value="Sig_transdc_resp-reg_receiver"/>
</dbReference>
<dbReference type="InterPro" id="IPR052893">
    <property type="entry name" value="TCS_response_regulator"/>
</dbReference>
<dbReference type="SUPFAM" id="SSF52172">
    <property type="entry name" value="CheY-like"/>
    <property type="match status" value="1"/>
</dbReference>
<dbReference type="PANTHER" id="PTHR44520">
    <property type="entry name" value="RESPONSE REGULATOR RCP1-RELATED"/>
    <property type="match status" value="1"/>
</dbReference>
<dbReference type="PROSITE" id="PS50110">
    <property type="entry name" value="RESPONSE_REGULATORY"/>
    <property type="match status" value="1"/>
</dbReference>
<keyword evidence="4" id="KW-1185">Reference proteome</keyword>
<evidence type="ECO:0000313" key="3">
    <source>
        <dbReference type="EMBL" id="OQP40772.1"/>
    </source>
</evidence>
<reference evidence="4" key="1">
    <citation type="submission" date="2016-04" db="EMBL/GenBank/DDBJ databases">
        <authorList>
            <person name="Chen L."/>
            <person name="Zhuang W."/>
            <person name="Wang G."/>
        </authorList>
    </citation>
    <scope>NUCLEOTIDE SEQUENCE [LARGE SCALE GENOMIC DNA]</scope>
    <source>
        <strain evidence="4">17621</strain>
    </source>
</reference>
<dbReference type="Gene3D" id="3.40.50.2300">
    <property type="match status" value="1"/>
</dbReference>